<organism evidence="3 4">
    <name type="scientific">Cystoisospora suis</name>
    <dbReference type="NCBI Taxonomy" id="483139"/>
    <lineage>
        <taxon>Eukaryota</taxon>
        <taxon>Sar</taxon>
        <taxon>Alveolata</taxon>
        <taxon>Apicomplexa</taxon>
        <taxon>Conoidasida</taxon>
        <taxon>Coccidia</taxon>
        <taxon>Eucoccidiorida</taxon>
        <taxon>Eimeriorina</taxon>
        <taxon>Sarcocystidae</taxon>
        <taxon>Cystoisospora</taxon>
    </lineage>
</organism>
<proteinExistence type="predicted"/>
<keyword evidence="4" id="KW-1185">Reference proteome</keyword>
<gene>
    <name evidence="3" type="ORF">CSUI_004429</name>
</gene>
<feature type="compositionally biased region" description="Polar residues" evidence="1">
    <location>
        <begin position="139"/>
        <end position="149"/>
    </location>
</feature>
<reference evidence="3 4" key="1">
    <citation type="journal article" date="2017" name="Int. J. Parasitol.">
        <title>The genome of the protozoan parasite Cystoisospora suis and a reverse vaccinology approach to identify vaccine candidates.</title>
        <authorList>
            <person name="Palmieri N."/>
            <person name="Shrestha A."/>
            <person name="Ruttkowski B."/>
            <person name="Beck T."/>
            <person name="Vogl C."/>
            <person name="Tomley F."/>
            <person name="Blake D.P."/>
            <person name="Joachim A."/>
        </authorList>
    </citation>
    <scope>NUCLEOTIDE SEQUENCE [LARGE SCALE GENOMIC DNA]</scope>
    <source>
        <strain evidence="3 4">Wien I</strain>
    </source>
</reference>
<protein>
    <submittedName>
        <fullName evidence="3">Uncharacterized protein</fullName>
    </submittedName>
</protein>
<feature type="signal peptide" evidence="2">
    <location>
        <begin position="1"/>
        <end position="48"/>
    </location>
</feature>
<feature type="region of interest" description="Disordered" evidence="1">
    <location>
        <begin position="126"/>
        <end position="194"/>
    </location>
</feature>
<dbReference type="EMBL" id="MIGC01002068">
    <property type="protein sequence ID" value="PHJ21728.1"/>
    <property type="molecule type" value="Genomic_DNA"/>
</dbReference>
<dbReference type="VEuPathDB" id="ToxoDB:CSUI_004429"/>
<dbReference type="RefSeq" id="XP_067923408.1">
    <property type="nucleotide sequence ID" value="XM_068064620.1"/>
</dbReference>
<name>A0A2C6L0I2_9APIC</name>
<evidence type="ECO:0000313" key="4">
    <source>
        <dbReference type="Proteomes" id="UP000221165"/>
    </source>
</evidence>
<evidence type="ECO:0000256" key="1">
    <source>
        <dbReference type="SAM" id="MobiDB-lite"/>
    </source>
</evidence>
<dbReference type="GeneID" id="94427831"/>
<comment type="caution">
    <text evidence="3">The sequence shown here is derived from an EMBL/GenBank/DDBJ whole genome shotgun (WGS) entry which is preliminary data.</text>
</comment>
<dbReference type="AlphaFoldDB" id="A0A2C6L0I2"/>
<accession>A0A2C6L0I2</accession>
<evidence type="ECO:0000313" key="3">
    <source>
        <dbReference type="EMBL" id="PHJ21728.1"/>
    </source>
</evidence>
<keyword evidence="2" id="KW-0732">Signal</keyword>
<dbReference type="OrthoDB" id="333858at2759"/>
<feature type="compositionally biased region" description="Low complexity" evidence="1">
    <location>
        <begin position="150"/>
        <end position="159"/>
    </location>
</feature>
<sequence>MRFSSFIESMLTLTSPSILPRLARTPKRGGGRSLLFLTCALLLKVLEAEWLVSVQATPELTQTDAKNPLGLEETVLGELPFQSLDERILQTARLPVKARTPVSSLTSRGPSYSLSIAARRLRGMPQTTSISSPMRDENSSSFAPLTNDMSSSSVPSSSSYLRQMKEKKLKKRSEEEKSQVTTPPPPAERSSSSSLLVPNLLSPILQEISTPLRSPTPSSSLSSFILPGVGDLMNPVGAINTGVNGLLTATGSTSLNDLGTSLLRSSGTTATDITALAQNALTSVTQNLRGAGNPLGIAPSTPSSLVDGALSSILSPSSSLLPNPASLLQLSSTRDTQPSSNYSEKAGPEGLLNSGSGAGSGTPLLFNNNGGGGLLSSLTNNDLPLGSSSPLVGGGQGSGGGVLGNLLPGNLLNGGGSAAGGGAIGVGGGRFVVAGDYTSNDSSLNYPNNNKPLGGGRLINGTGGGNSTLGYMKCCSECKRGDLDCLSNCDKSGNCMRRKDSSTCDAPDEGAYAAYCQERCGATLGGFAAPRPLAASHECRNACIAGVTQRCERRQCKDYGCTDHQCVKKAPLMCG</sequence>
<dbReference type="Proteomes" id="UP000221165">
    <property type="component" value="Unassembled WGS sequence"/>
</dbReference>
<feature type="region of interest" description="Disordered" evidence="1">
    <location>
        <begin position="331"/>
        <end position="358"/>
    </location>
</feature>
<evidence type="ECO:0000256" key="2">
    <source>
        <dbReference type="SAM" id="SignalP"/>
    </source>
</evidence>
<feature type="chain" id="PRO_5012044647" evidence="2">
    <location>
        <begin position="49"/>
        <end position="575"/>
    </location>
</feature>
<feature type="compositionally biased region" description="Polar residues" evidence="1">
    <location>
        <begin position="333"/>
        <end position="343"/>
    </location>
</feature>